<dbReference type="SUPFAM" id="SSF55874">
    <property type="entry name" value="ATPase domain of HSP90 chaperone/DNA topoisomerase II/histidine kinase"/>
    <property type="match status" value="1"/>
</dbReference>
<feature type="transmembrane region" description="Helical" evidence="1">
    <location>
        <begin position="126"/>
        <end position="143"/>
    </location>
</feature>
<dbReference type="PANTHER" id="PTHR40448">
    <property type="entry name" value="TWO-COMPONENT SENSOR HISTIDINE KINASE"/>
    <property type="match status" value="1"/>
</dbReference>
<organism evidence="3 4">
    <name type="scientific">Clostridium muellerianum</name>
    <dbReference type="NCBI Taxonomy" id="2716538"/>
    <lineage>
        <taxon>Bacteria</taxon>
        <taxon>Bacillati</taxon>
        <taxon>Bacillota</taxon>
        <taxon>Clostridia</taxon>
        <taxon>Eubacteriales</taxon>
        <taxon>Clostridiaceae</taxon>
        <taxon>Clostridium</taxon>
    </lineage>
</organism>
<feature type="transmembrane region" description="Helical" evidence="1">
    <location>
        <begin position="12"/>
        <end position="34"/>
    </location>
</feature>
<dbReference type="GO" id="GO:0042802">
    <property type="term" value="F:identical protein binding"/>
    <property type="evidence" value="ECO:0007669"/>
    <property type="project" value="TreeGrafter"/>
</dbReference>
<name>A0A7Y0EM51_9CLOT</name>
<evidence type="ECO:0000256" key="1">
    <source>
        <dbReference type="SAM" id="Phobius"/>
    </source>
</evidence>
<dbReference type="RefSeq" id="WP_169300575.1">
    <property type="nucleotide sequence ID" value="NZ_JABBNI010000067.1"/>
</dbReference>
<dbReference type="InterPro" id="IPR032834">
    <property type="entry name" value="NatK-like_C"/>
</dbReference>
<sequence>MIIKKFTISMFLGELIFPPLPISILCCAAVYFLGRDKHNLREIKRYFFISFITGMILRTGSYILVLPLLSIIVILELKNSKNINRTIKNLIAIFTIYFLAVIPIPFWGTSFYEKNIISIKHYTAELAVSLIIVFLTCKIINIIYYKTINLKKLSSLQIRNRMILSICIPIAISIQLLYPFVDLTKDNAISFVIDSFIPLMIPLVSIILILIVIYNYDKSVKSEVLLKREIEEKYQIEEYAHMVEEMYSQTRRFKHDYINMLTPLKEYIDNDDMEKLKEFFYDNVIDMDKDIKWTNSNIDKLRYIRITALKALLSTKLIKALSMNIDIKVEIVENISEVPMNIMDLCRIMGILMNNASEAADECEYPKLSLCIVNKEEYVVIAVQNNFSGEKPVIHKIYKEGFSTKGSGRGLGLYTVKNIIETKYDNVFINTSIEDNMFIQELWIKNIKLGI</sequence>
<keyword evidence="1" id="KW-1133">Transmembrane helix</keyword>
<keyword evidence="1" id="KW-0472">Membrane</keyword>
<feature type="domain" description="Sensor histidine kinase NatK-like C-terminal" evidence="2">
    <location>
        <begin position="340"/>
        <end position="444"/>
    </location>
</feature>
<keyword evidence="1" id="KW-0812">Transmembrane</keyword>
<dbReference type="EMBL" id="JABBNI010000067">
    <property type="protein sequence ID" value="NMM65996.1"/>
    <property type="molecule type" value="Genomic_DNA"/>
</dbReference>
<evidence type="ECO:0000259" key="2">
    <source>
        <dbReference type="Pfam" id="PF14501"/>
    </source>
</evidence>
<proteinExistence type="predicted"/>
<protein>
    <submittedName>
        <fullName evidence="3">GHKL domain-containing protein</fullName>
    </submittedName>
</protein>
<feature type="transmembrane region" description="Helical" evidence="1">
    <location>
        <begin position="196"/>
        <end position="216"/>
    </location>
</feature>
<dbReference type="Proteomes" id="UP000537131">
    <property type="component" value="Unassembled WGS sequence"/>
</dbReference>
<dbReference type="PANTHER" id="PTHR40448:SF1">
    <property type="entry name" value="TWO-COMPONENT SENSOR HISTIDINE KINASE"/>
    <property type="match status" value="1"/>
</dbReference>
<dbReference type="Pfam" id="PF14501">
    <property type="entry name" value="HATPase_c_5"/>
    <property type="match status" value="1"/>
</dbReference>
<feature type="transmembrane region" description="Helical" evidence="1">
    <location>
        <begin position="163"/>
        <end position="181"/>
    </location>
</feature>
<comment type="caution">
    <text evidence="3">The sequence shown here is derived from an EMBL/GenBank/DDBJ whole genome shotgun (WGS) entry which is preliminary data.</text>
</comment>
<evidence type="ECO:0000313" key="3">
    <source>
        <dbReference type="EMBL" id="NMM65996.1"/>
    </source>
</evidence>
<keyword evidence="4" id="KW-1185">Reference proteome</keyword>
<reference evidence="3 4" key="2">
    <citation type="submission" date="2020-06" db="EMBL/GenBank/DDBJ databases">
        <title>Complete Genome Sequence of Clostridium muelleri sp. nov. P21T, an Acid-Alcohol Producing Acetogen Isolated from Old Hay.</title>
        <authorList>
            <person name="Duncan K.E."/>
            <person name="Tanner R.S."/>
        </authorList>
    </citation>
    <scope>NUCLEOTIDE SEQUENCE [LARGE SCALE GENOMIC DNA]</scope>
    <source>
        <strain evidence="3 4">P21</strain>
    </source>
</reference>
<feature type="transmembrane region" description="Helical" evidence="1">
    <location>
        <begin position="46"/>
        <end position="75"/>
    </location>
</feature>
<evidence type="ECO:0000313" key="4">
    <source>
        <dbReference type="Proteomes" id="UP000537131"/>
    </source>
</evidence>
<dbReference type="AlphaFoldDB" id="A0A7Y0EM51"/>
<gene>
    <name evidence="3" type="ORF">HBE96_25800</name>
</gene>
<reference evidence="3 4" key="1">
    <citation type="submission" date="2020-04" db="EMBL/GenBank/DDBJ databases">
        <authorList>
            <person name="Doyle D.A."/>
        </authorList>
    </citation>
    <scope>NUCLEOTIDE SEQUENCE [LARGE SCALE GENOMIC DNA]</scope>
    <source>
        <strain evidence="3 4">P21</strain>
    </source>
</reference>
<dbReference type="InterPro" id="IPR036890">
    <property type="entry name" value="HATPase_C_sf"/>
</dbReference>
<accession>A0A7Y0EM51</accession>
<dbReference type="Gene3D" id="3.30.565.10">
    <property type="entry name" value="Histidine kinase-like ATPase, C-terminal domain"/>
    <property type="match status" value="1"/>
</dbReference>
<feature type="transmembrane region" description="Helical" evidence="1">
    <location>
        <begin position="87"/>
        <end position="106"/>
    </location>
</feature>